<gene>
    <name evidence="1" type="ORF">C2H86_18610</name>
</gene>
<dbReference type="InterPro" id="IPR029044">
    <property type="entry name" value="Nucleotide-diphossugar_trans"/>
</dbReference>
<dbReference type="SUPFAM" id="SSF53448">
    <property type="entry name" value="Nucleotide-diphospho-sugar transferases"/>
    <property type="match status" value="1"/>
</dbReference>
<dbReference type="RefSeq" id="WP_159411527.1">
    <property type="nucleotide sequence ID" value="NZ_CP026115.2"/>
</dbReference>
<sequence length="241" mass="26934">MKPIRIVCGTRLSKQDFATHSALGRSLLSNYDACPVEIRLFAENTQGLSTIYNQAIEEVRDNPAILVFVHDDVHLCDFFWTDRVREGLSTYDIIGLAGNVRRVAGQVAWLFVDDAFTWDERSKLSGRVGHGQGFPCPISNFGPAPQACKLLDGLFLAADSERLLQAGVHFDEQFAFHFYDMDFCRQAERNGLSMGTWPLSVVHESGGAFGSPAWRENLRRYRLKYGEVQDGAMLPDGQAPT</sequence>
<dbReference type="EMBL" id="CP026115">
    <property type="protein sequence ID" value="QHG66294.1"/>
    <property type="molecule type" value="Genomic_DNA"/>
</dbReference>
<evidence type="ECO:0000313" key="2">
    <source>
        <dbReference type="Proteomes" id="UP000464480"/>
    </source>
</evidence>
<dbReference type="AlphaFoldDB" id="A0A6I6XKW5"/>
<proteinExistence type="predicted"/>
<organism evidence="1 2">
    <name type="scientific">Pseudomonas putida</name>
    <name type="common">Arthrobacter siderocapsulatus</name>
    <dbReference type="NCBI Taxonomy" id="303"/>
    <lineage>
        <taxon>Bacteria</taxon>
        <taxon>Pseudomonadati</taxon>
        <taxon>Pseudomonadota</taxon>
        <taxon>Gammaproteobacteria</taxon>
        <taxon>Pseudomonadales</taxon>
        <taxon>Pseudomonadaceae</taxon>
        <taxon>Pseudomonas</taxon>
    </lineage>
</organism>
<dbReference type="Gene3D" id="3.90.550.10">
    <property type="entry name" value="Spore Coat Polysaccharide Biosynthesis Protein SpsA, Chain A"/>
    <property type="match status" value="1"/>
</dbReference>
<evidence type="ECO:0008006" key="3">
    <source>
        <dbReference type="Google" id="ProtNLM"/>
    </source>
</evidence>
<dbReference type="Proteomes" id="UP000464480">
    <property type="component" value="Chromosome"/>
</dbReference>
<reference evidence="1 2" key="1">
    <citation type="submission" date="2020-02" db="EMBL/GenBank/DDBJ databases">
        <title>Pseudomonas Putida W5 Complete Genome Assembly.</title>
        <authorList>
            <person name="Yuan Z.-C."/>
            <person name="Shaw G.A."/>
            <person name="Cusano A.D."/>
            <person name="Caddey B.J."/>
            <person name="Weselowski B.J."/>
        </authorList>
    </citation>
    <scope>NUCLEOTIDE SEQUENCE [LARGE SCALE GENOMIC DNA]</scope>
    <source>
        <strain evidence="1 2">W5</strain>
    </source>
</reference>
<evidence type="ECO:0000313" key="1">
    <source>
        <dbReference type="EMBL" id="QHG66294.1"/>
    </source>
</evidence>
<accession>A0A6I6XKW5</accession>
<name>A0A6I6XKW5_PSEPU</name>
<protein>
    <recommendedName>
        <fullName evidence="3">Glycosyltransferase like family protein</fullName>
    </recommendedName>
</protein>